<dbReference type="HAMAP" id="MF_01057">
    <property type="entry name" value="tRNA_methyltr_TrmB"/>
    <property type="match status" value="1"/>
</dbReference>
<feature type="binding site" evidence="7">
    <location>
        <position position="69"/>
    </location>
    <ligand>
        <name>S-adenosyl-L-methionine</name>
        <dbReference type="ChEBI" id="CHEBI:59789"/>
    </ligand>
</feature>
<dbReference type="AlphaFoldDB" id="A0A9X8UJ21"/>
<dbReference type="PROSITE" id="PS51625">
    <property type="entry name" value="SAM_MT_TRMB"/>
    <property type="match status" value="1"/>
</dbReference>
<feature type="binding site" evidence="7">
    <location>
        <position position="44"/>
    </location>
    <ligand>
        <name>S-adenosyl-L-methionine</name>
        <dbReference type="ChEBI" id="CHEBI:59789"/>
    </ligand>
</feature>
<feature type="coiled-coil region" evidence="8">
    <location>
        <begin position="79"/>
        <end position="106"/>
    </location>
</feature>
<evidence type="ECO:0000256" key="2">
    <source>
        <dbReference type="ARBA" id="ARBA00003015"/>
    </source>
</evidence>
<feature type="binding site" evidence="7">
    <location>
        <position position="161"/>
    </location>
    <ligand>
        <name>substrate</name>
    </ligand>
</feature>
<dbReference type="Pfam" id="PF02390">
    <property type="entry name" value="Methyltransf_4"/>
    <property type="match status" value="1"/>
</dbReference>
<reference evidence="9 10" key="1">
    <citation type="submission" date="2019-03" db="EMBL/GenBank/DDBJ databases">
        <title>Genomic Encyclopedia of Type Strains, Phase IV (KMG-IV): sequencing the most valuable type-strain genomes for metagenomic binning, comparative biology and taxonomic classification.</title>
        <authorList>
            <person name="Goeker M."/>
        </authorList>
    </citation>
    <scope>NUCLEOTIDE SEQUENCE [LARGE SCALE GENOMIC DNA]</scope>
    <source>
        <strain evidence="9 10">DSM 100433</strain>
    </source>
</reference>
<evidence type="ECO:0000313" key="10">
    <source>
        <dbReference type="Proteomes" id="UP000294682"/>
    </source>
</evidence>
<evidence type="ECO:0000313" key="9">
    <source>
        <dbReference type="EMBL" id="TCL43438.1"/>
    </source>
</evidence>
<dbReference type="PANTHER" id="PTHR23417">
    <property type="entry name" value="3-DEOXY-D-MANNO-OCTULOSONIC-ACID TRANSFERASE/TRNA GUANINE-N 7 - -METHYLTRANSFERASE"/>
    <property type="match status" value="1"/>
</dbReference>
<dbReference type="GO" id="GO:0043527">
    <property type="term" value="C:tRNA methyltransferase complex"/>
    <property type="evidence" value="ECO:0007669"/>
    <property type="project" value="TreeGrafter"/>
</dbReference>
<evidence type="ECO:0000256" key="6">
    <source>
        <dbReference type="ARBA" id="ARBA00022694"/>
    </source>
</evidence>
<protein>
    <recommendedName>
        <fullName evidence="7">tRNA (guanine-N(7)-)-methyltransferase</fullName>
        <ecNumber evidence="7">2.1.1.33</ecNumber>
    </recommendedName>
    <alternativeName>
        <fullName evidence="7">tRNA (guanine(46)-N(7))-methyltransferase</fullName>
    </alternativeName>
    <alternativeName>
        <fullName evidence="7">tRNA(m7G46)-methyltransferase</fullName>
    </alternativeName>
</protein>
<dbReference type="InterPro" id="IPR029063">
    <property type="entry name" value="SAM-dependent_MTases_sf"/>
</dbReference>
<keyword evidence="10" id="KW-1185">Reference proteome</keyword>
<comment type="caution">
    <text evidence="7">Lacks conserved residue(s) required for the propagation of feature annotation.</text>
</comment>
<comment type="function">
    <text evidence="2 7">Catalyzes the formation of N(7)-methylguanine at position 46 (m7G46) in tRNA.</text>
</comment>
<keyword evidence="4 7" id="KW-0808">Transferase</keyword>
<dbReference type="EMBL" id="SLUK01000005">
    <property type="protein sequence ID" value="TCL43438.1"/>
    <property type="molecule type" value="Genomic_DNA"/>
</dbReference>
<dbReference type="NCBIfam" id="TIGR00091">
    <property type="entry name" value="tRNA (guanosine(46)-N7)-methyltransferase TrmB"/>
    <property type="match status" value="1"/>
</dbReference>
<dbReference type="Gene3D" id="3.40.50.150">
    <property type="entry name" value="Vaccinia Virus protein VP39"/>
    <property type="match status" value="1"/>
</dbReference>
<organism evidence="9 10">
    <name type="scientific">Harryflintia acetispora</name>
    <dbReference type="NCBI Taxonomy" id="1849041"/>
    <lineage>
        <taxon>Bacteria</taxon>
        <taxon>Bacillati</taxon>
        <taxon>Bacillota</taxon>
        <taxon>Clostridia</taxon>
        <taxon>Eubacteriales</taxon>
        <taxon>Oscillospiraceae</taxon>
        <taxon>Harryflintia</taxon>
    </lineage>
</organism>
<proteinExistence type="inferred from homology"/>
<keyword evidence="8" id="KW-0175">Coiled coil</keyword>
<comment type="caution">
    <text evidence="9">The sequence shown here is derived from an EMBL/GenBank/DDBJ whole genome shotgun (WGS) entry which is preliminary data.</text>
</comment>
<evidence type="ECO:0000256" key="5">
    <source>
        <dbReference type="ARBA" id="ARBA00022691"/>
    </source>
</evidence>
<dbReference type="GO" id="GO:0008176">
    <property type="term" value="F:tRNA (guanine(46)-N7)-methyltransferase activity"/>
    <property type="evidence" value="ECO:0007669"/>
    <property type="project" value="UniProtKB-UniRule"/>
</dbReference>
<comment type="pathway">
    <text evidence="7">tRNA modification; N(7)-methylguanine-tRNA biosynthesis.</text>
</comment>
<dbReference type="CDD" id="cd02440">
    <property type="entry name" value="AdoMet_MTases"/>
    <property type="match status" value="1"/>
</dbReference>
<evidence type="ECO:0000256" key="3">
    <source>
        <dbReference type="ARBA" id="ARBA00022603"/>
    </source>
</evidence>
<feature type="binding site" evidence="7">
    <location>
        <position position="129"/>
    </location>
    <ligand>
        <name>substrate</name>
    </ligand>
</feature>
<feature type="binding site" evidence="7">
    <location>
        <position position="102"/>
    </location>
    <ligand>
        <name>S-adenosyl-L-methionine</name>
        <dbReference type="ChEBI" id="CHEBI:59789"/>
    </ligand>
</feature>
<comment type="similarity">
    <text evidence="7">Belongs to the class I-like SAM-binding methyltransferase superfamily. TrmB family.</text>
</comment>
<accession>A0A9X8UJ21</accession>
<dbReference type="SUPFAM" id="SSF53335">
    <property type="entry name" value="S-adenosyl-L-methionine-dependent methyltransferases"/>
    <property type="match status" value="1"/>
</dbReference>
<evidence type="ECO:0000256" key="7">
    <source>
        <dbReference type="HAMAP-Rule" id="MF_01057"/>
    </source>
</evidence>
<name>A0A9X8UJ21_9FIRM</name>
<dbReference type="PANTHER" id="PTHR23417:SF14">
    <property type="entry name" value="PENTACOTRIPEPTIDE-REPEAT REGION OF PRORP DOMAIN-CONTAINING PROTEIN"/>
    <property type="match status" value="1"/>
</dbReference>
<feature type="binding site" evidence="7">
    <location>
        <position position="125"/>
    </location>
    <ligand>
        <name>S-adenosyl-L-methionine</name>
        <dbReference type="ChEBI" id="CHEBI:59789"/>
    </ligand>
</feature>
<evidence type="ECO:0000256" key="1">
    <source>
        <dbReference type="ARBA" id="ARBA00000142"/>
    </source>
</evidence>
<dbReference type="NCBIfam" id="NF001080">
    <property type="entry name" value="PRK00121.2-2"/>
    <property type="match status" value="1"/>
</dbReference>
<keyword evidence="6 7" id="KW-0819">tRNA processing</keyword>
<comment type="catalytic activity">
    <reaction evidence="1 7">
        <text>guanosine(46) in tRNA + S-adenosyl-L-methionine = N(7)-methylguanosine(46) in tRNA + S-adenosyl-L-homocysteine</text>
        <dbReference type="Rhea" id="RHEA:42708"/>
        <dbReference type="Rhea" id="RHEA-COMP:10188"/>
        <dbReference type="Rhea" id="RHEA-COMP:10189"/>
        <dbReference type="ChEBI" id="CHEBI:57856"/>
        <dbReference type="ChEBI" id="CHEBI:59789"/>
        <dbReference type="ChEBI" id="CHEBI:74269"/>
        <dbReference type="ChEBI" id="CHEBI:74480"/>
        <dbReference type="EC" id="2.1.1.33"/>
    </reaction>
</comment>
<dbReference type="EC" id="2.1.1.33" evidence="7"/>
<keyword evidence="5 7" id="KW-0949">S-adenosyl-L-methionine</keyword>
<sequence>MRMRRKKWAVPELTAAPFYIRNPQEQLGRWRALYARAEQPLMVELGCGKGGFISRLALQNPQFNFLAIDLIDDMLGLTKRAVEQAYREAEREIDNVLLAQQDIERITRILGERDQVERVYINFCNPWPKAGHKKRRLTHPKQLRLYRQFLVPGGQIYFKTDDRDLFEDSLRYLDETGFAVEYLTRDLHASGYQGNIETEHERMFSAEGVPIKFLIATMGGPPKAEG</sequence>
<evidence type="ECO:0000256" key="4">
    <source>
        <dbReference type="ARBA" id="ARBA00022679"/>
    </source>
</evidence>
<evidence type="ECO:0000256" key="8">
    <source>
        <dbReference type="SAM" id="Coils"/>
    </source>
</evidence>
<dbReference type="InterPro" id="IPR055361">
    <property type="entry name" value="tRNA_methyltr_TrmB_bact"/>
</dbReference>
<dbReference type="InterPro" id="IPR003358">
    <property type="entry name" value="tRNA_(Gua-N-7)_MeTrfase_Trmb"/>
</dbReference>
<gene>
    <name evidence="7" type="primary">trmB</name>
    <name evidence="9" type="ORF">EDD78_10567</name>
</gene>
<keyword evidence="3 7" id="KW-0489">Methyltransferase</keyword>
<dbReference type="RefSeq" id="WP_132084447.1">
    <property type="nucleotide sequence ID" value="NZ_SLUK01000005.1"/>
</dbReference>
<dbReference type="Proteomes" id="UP000294682">
    <property type="component" value="Unassembled WGS sequence"/>
</dbReference>